<evidence type="ECO:0000313" key="8">
    <source>
        <dbReference type="EMBL" id="QPM66922.1"/>
    </source>
</evidence>
<protein>
    <submittedName>
        <fullName evidence="8">Septum site-determining protein DivIVA</fullName>
    </submittedName>
</protein>
<dbReference type="EMBL" id="CP065383">
    <property type="protein sequence ID" value="QPM66922.1"/>
    <property type="molecule type" value="Genomic_DNA"/>
</dbReference>
<dbReference type="AlphaFoldDB" id="A0A7T1AJ83"/>
<evidence type="ECO:0000256" key="5">
    <source>
        <dbReference type="ARBA" id="ARBA00023306"/>
    </source>
</evidence>
<dbReference type="InterPro" id="IPR019933">
    <property type="entry name" value="DivIVA_domain"/>
</dbReference>
<dbReference type="PANTHER" id="PTHR35794:SF1">
    <property type="entry name" value="CELL CYCLE PROTEIN GPSB"/>
    <property type="match status" value="1"/>
</dbReference>
<reference evidence="8 9" key="1">
    <citation type="journal article" date="2021" name="Nat. Commun.">
        <title>Isolation of a member of the candidate phylum Atribacteria reveals a unique cell membrane structure.</title>
        <authorList>
            <person name="Taiki K."/>
            <person name="Nobu M.K."/>
            <person name="Kusada H."/>
            <person name="Meng X.-Y."/>
            <person name="Hosoki N."/>
            <person name="Uematsu K."/>
            <person name="Yoshioka H."/>
            <person name="Kamagata Y."/>
            <person name="Tamaki H."/>
        </authorList>
    </citation>
    <scope>NUCLEOTIDE SEQUENCE [LARGE SCALE GENOMIC DNA]</scope>
    <source>
        <strain evidence="8 9">RT761</strain>
    </source>
</reference>
<keyword evidence="2" id="KW-0963">Cytoplasm</keyword>
<dbReference type="KEGG" id="alam:RT761_00108"/>
<proteinExistence type="predicted"/>
<evidence type="ECO:0000256" key="7">
    <source>
        <dbReference type="SAM" id="MobiDB-lite"/>
    </source>
</evidence>
<evidence type="ECO:0000256" key="2">
    <source>
        <dbReference type="ARBA" id="ARBA00022490"/>
    </source>
</evidence>
<keyword evidence="9" id="KW-1185">Reference proteome</keyword>
<keyword evidence="3" id="KW-0132">Cell division</keyword>
<dbReference type="PANTHER" id="PTHR35794">
    <property type="entry name" value="CELL DIVISION PROTEIN DIVIVA"/>
    <property type="match status" value="1"/>
</dbReference>
<feature type="region of interest" description="Disordered" evidence="7">
    <location>
        <begin position="154"/>
        <end position="191"/>
    </location>
</feature>
<dbReference type="NCBIfam" id="TIGR03544">
    <property type="entry name" value="DivI1A_domain"/>
    <property type="match status" value="1"/>
</dbReference>
<evidence type="ECO:0000313" key="9">
    <source>
        <dbReference type="Proteomes" id="UP000594463"/>
    </source>
</evidence>
<evidence type="ECO:0000256" key="4">
    <source>
        <dbReference type="ARBA" id="ARBA00023054"/>
    </source>
</evidence>
<evidence type="ECO:0000256" key="1">
    <source>
        <dbReference type="ARBA" id="ARBA00004496"/>
    </source>
</evidence>
<organism evidence="8 9">
    <name type="scientific">Atribacter laminatus</name>
    <dbReference type="NCBI Taxonomy" id="2847778"/>
    <lineage>
        <taxon>Bacteria</taxon>
        <taxon>Pseudomonadati</taxon>
        <taxon>Atribacterota</taxon>
        <taxon>Atribacteria</taxon>
        <taxon>Atribacterales</taxon>
        <taxon>Atribacteraceae</taxon>
        <taxon>Atribacter</taxon>
    </lineage>
</organism>
<dbReference type="Gene3D" id="6.10.250.660">
    <property type="match status" value="1"/>
</dbReference>
<dbReference type="GO" id="GO:0005737">
    <property type="term" value="C:cytoplasm"/>
    <property type="evidence" value="ECO:0007669"/>
    <property type="project" value="UniProtKB-SubCell"/>
</dbReference>
<comment type="subcellular location">
    <subcellularLocation>
        <location evidence="1">Cytoplasm</location>
    </subcellularLocation>
</comment>
<dbReference type="Proteomes" id="UP000594463">
    <property type="component" value="Chromosome"/>
</dbReference>
<evidence type="ECO:0000256" key="3">
    <source>
        <dbReference type="ARBA" id="ARBA00022618"/>
    </source>
</evidence>
<evidence type="ECO:0000256" key="6">
    <source>
        <dbReference type="SAM" id="Coils"/>
    </source>
</evidence>
<accession>A0A7T1AJ83</accession>
<dbReference type="RefSeq" id="WP_218112150.1">
    <property type="nucleotide sequence ID" value="NZ_CP065383.1"/>
</dbReference>
<dbReference type="Pfam" id="PF05103">
    <property type="entry name" value="DivIVA"/>
    <property type="match status" value="1"/>
</dbReference>
<sequence>MDLKPENILEVEFSRSFRGYNEDEVNEFIEEIAEAIEVVQKEREKLQQDNERLLQENDEYKRKVNELSQYAKRLEGTLEEWKKQLDIEKELTRRESQMHLKEAQIRGNRIVDEALKKKKEIEVSYSELQEKYRLFQIRFKSLLQTFIDSIDWKEQPMDMDTPEPEGIDQNPIHSPEDVTSFSFRDLEEDQK</sequence>
<feature type="coiled-coil region" evidence="6">
    <location>
        <begin position="25"/>
        <end position="131"/>
    </location>
</feature>
<dbReference type="GO" id="GO:0051301">
    <property type="term" value="P:cell division"/>
    <property type="evidence" value="ECO:0007669"/>
    <property type="project" value="UniProtKB-KW"/>
</dbReference>
<keyword evidence="5" id="KW-0131">Cell cycle</keyword>
<dbReference type="InterPro" id="IPR007793">
    <property type="entry name" value="DivIVA_fam"/>
</dbReference>
<name>A0A7T1AJ83_ATRLM</name>
<gene>
    <name evidence="8" type="primary">divIVA</name>
    <name evidence="8" type="ORF">RT761_00108</name>
</gene>
<keyword evidence="4 6" id="KW-0175">Coiled coil</keyword>